<accession>A0ABD6FH33</accession>
<reference evidence="2 3" key="1">
    <citation type="journal article" date="2021" name="BMC Genomics">
        <title>Genome-resolved metagenome and metatranscriptome analyses of thermophilic composting reveal key bacterial players and their metabolic interactions.</title>
        <authorList>
            <person name="Braga L.P.P."/>
            <person name="Pereira R.V."/>
            <person name="Martins L.F."/>
            <person name="Moura L.M.S."/>
            <person name="Sanchez F.B."/>
            <person name="Patane J.S.L."/>
            <person name="da Silva A.M."/>
            <person name="Setubal J.C."/>
        </authorList>
    </citation>
    <scope>NUCLEOTIDE SEQUENCE [LARGE SCALE GENOMIC DNA]</scope>
    <source>
        <strain evidence="2">ZC4RG45</strain>
    </source>
</reference>
<keyword evidence="2" id="KW-0378">Hydrolase</keyword>
<dbReference type="Proteomes" id="UP000249324">
    <property type="component" value="Unassembled WGS sequence"/>
</dbReference>
<protein>
    <submittedName>
        <fullName evidence="2">Alpha/beta hydrolase</fullName>
    </submittedName>
</protein>
<organism evidence="2 3">
    <name type="scientific">Thermocrispum agreste</name>
    <dbReference type="NCBI Taxonomy" id="37925"/>
    <lineage>
        <taxon>Bacteria</taxon>
        <taxon>Bacillati</taxon>
        <taxon>Actinomycetota</taxon>
        <taxon>Actinomycetes</taxon>
        <taxon>Pseudonocardiales</taxon>
        <taxon>Pseudonocardiaceae</taxon>
        <taxon>Thermocrispum</taxon>
    </lineage>
</organism>
<evidence type="ECO:0000259" key="1">
    <source>
        <dbReference type="Pfam" id="PF12740"/>
    </source>
</evidence>
<dbReference type="AlphaFoldDB" id="A0ABD6FH33"/>
<dbReference type="SUPFAM" id="SSF53474">
    <property type="entry name" value="alpha/beta-Hydrolases"/>
    <property type="match status" value="1"/>
</dbReference>
<dbReference type="EMBL" id="QGUI02000095">
    <property type="protein sequence ID" value="MFO7192392.1"/>
    <property type="molecule type" value="Genomic_DNA"/>
</dbReference>
<dbReference type="PANTHER" id="PTHR33428">
    <property type="entry name" value="CHLOROPHYLLASE-2, CHLOROPLASTIC"/>
    <property type="match status" value="1"/>
</dbReference>
<dbReference type="Gene3D" id="3.40.50.1820">
    <property type="entry name" value="alpha/beta hydrolase"/>
    <property type="match status" value="1"/>
</dbReference>
<sequence length="276" mass="29145">MAKPKVLLEELSYPGPHQVSLGNLALVGLPGVVFTPRAGLGLPAVAFGHGWMQPPRRYAGLLRHLASWGIVAVAPATQTGPVPSHRAFAADLRTALRLVAHVRLGPSGISVDPELLGVAGHSTGGGAAVLAAANRDPKDRPKAVATVAPAQTLPSAADAARSVEAPGLHLAVADDVVAPPIGHAHAIARSWAGPVQVRELEKSSHLAVTEGFHWTQLFLQGKPQRATQRLVYALFTAFFLAELTGADKYRELLQASVKRAPITFERSPDKEKAHLR</sequence>
<evidence type="ECO:0000313" key="3">
    <source>
        <dbReference type="Proteomes" id="UP000249324"/>
    </source>
</evidence>
<dbReference type="InterPro" id="IPR041127">
    <property type="entry name" value="PET_hydrolase/cutinase-like"/>
</dbReference>
<evidence type="ECO:0000313" key="2">
    <source>
        <dbReference type="EMBL" id="MFO7192392.1"/>
    </source>
</evidence>
<name>A0ABD6FH33_9PSEU</name>
<dbReference type="Pfam" id="PF12740">
    <property type="entry name" value="PETase"/>
    <property type="match status" value="1"/>
</dbReference>
<gene>
    <name evidence="2" type="ORF">DIU77_009140</name>
</gene>
<dbReference type="GO" id="GO:0016787">
    <property type="term" value="F:hydrolase activity"/>
    <property type="evidence" value="ECO:0007669"/>
    <property type="project" value="UniProtKB-KW"/>
</dbReference>
<proteinExistence type="predicted"/>
<feature type="domain" description="PET hydrolase/cutinase-like" evidence="1">
    <location>
        <begin position="41"/>
        <end position="208"/>
    </location>
</feature>
<dbReference type="InterPro" id="IPR029058">
    <property type="entry name" value="AB_hydrolase_fold"/>
</dbReference>
<comment type="caution">
    <text evidence="2">The sequence shown here is derived from an EMBL/GenBank/DDBJ whole genome shotgun (WGS) entry which is preliminary data.</text>
</comment>
<dbReference type="PANTHER" id="PTHR33428:SF14">
    <property type="entry name" value="CARBOXYLESTERASE TYPE B DOMAIN-CONTAINING PROTEIN"/>
    <property type="match status" value="1"/>
</dbReference>